<dbReference type="Pfam" id="PF00355">
    <property type="entry name" value="Rieske"/>
    <property type="match status" value="1"/>
</dbReference>
<reference evidence="7 8" key="1">
    <citation type="journal article" date="2019" name="Int. J. Syst. Evol. Microbiol.">
        <title>The Global Catalogue of Microorganisms (GCM) 10K type strain sequencing project: providing services to taxonomists for standard genome sequencing and annotation.</title>
        <authorList>
            <consortium name="The Broad Institute Genomics Platform"/>
            <consortium name="The Broad Institute Genome Sequencing Center for Infectious Disease"/>
            <person name="Wu L."/>
            <person name="Ma J."/>
        </authorList>
    </citation>
    <scope>NUCLEOTIDE SEQUENCE [LARGE SCALE GENOMIC DNA]</scope>
    <source>
        <strain evidence="7 8">JCM 16021</strain>
    </source>
</reference>
<evidence type="ECO:0000256" key="3">
    <source>
        <dbReference type="ARBA" id="ARBA00023004"/>
    </source>
</evidence>
<dbReference type="InterPro" id="IPR005805">
    <property type="entry name" value="Rieske_Fe-S_prot_C"/>
</dbReference>
<keyword evidence="3" id="KW-0408">Iron</keyword>
<proteinExistence type="predicted"/>
<dbReference type="Gene3D" id="3.50.50.60">
    <property type="entry name" value="FAD/NAD(P)-binding domain"/>
    <property type="match status" value="1"/>
</dbReference>
<keyword evidence="2" id="KW-0479">Metal-binding</keyword>
<dbReference type="RefSeq" id="WP_344304700.1">
    <property type="nucleotide sequence ID" value="NZ_BAAAQQ010000013.1"/>
</dbReference>
<keyword evidence="5" id="KW-1015">Disulfide bond</keyword>
<dbReference type="SUPFAM" id="SSF51905">
    <property type="entry name" value="FAD/NAD(P)-binding domain"/>
    <property type="match status" value="1"/>
</dbReference>
<evidence type="ECO:0000256" key="1">
    <source>
        <dbReference type="ARBA" id="ARBA00022714"/>
    </source>
</evidence>
<name>A0ABN2YM77_9ACTN</name>
<evidence type="ECO:0000313" key="8">
    <source>
        <dbReference type="Proteomes" id="UP001500575"/>
    </source>
</evidence>
<dbReference type="PROSITE" id="PS51296">
    <property type="entry name" value="RIESKE"/>
    <property type="match status" value="1"/>
</dbReference>
<dbReference type="PRINTS" id="PR00162">
    <property type="entry name" value="RIESKE"/>
</dbReference>
<dbReference type="PANTHER" id="PTHR13847:SF274">
    <property type="entry name" value="RIESKE 2FE-2S IRON-SULFUR PROTEIN YHFW-RELATED"/>
    <property type="match status" value="1"/>
</dbReference>
<dbReference type="PANTHER" id="PTHR13847">
    <property type="entry name" value="SARCOSINE DEHYDROGENASE-RELATED"/>
    <property type="match status" value="1"/>
</dbReference>
<dbReference type="InterPro" id="IPR006076">
    <property type="entry name" value="FAD-dep_OxRdtase"/>
</dbReference>
<comment type="caution">
    <text evidence="7">The sequence shown here is derived from an EMBL/GenBank/DDBJ whole genome shotgun (WGS) entry which is preliminary data.</text>
</comment>
<sequence>MTTVTSAVWDDGGSPGYQDLDSEAGALDDLVVGGGLAGLTTALLLARAGRRVAVVEARWIGGGTTGHSTAKVSLLQGTKLSRMRRHHSRGLVQAYVEGNLEGQQWLLRFCDDHGVPVQRRPAVTYAASQAQIRVARSELEAADEAGLPVSWRESFDVPFRHHGGVVLEDQAQVDPVQVLRALTEQVREHGGLVHEGVRVTDVAWDGRTVTLDDGLEIVADNVVLATGSPILDRGLYFAKLEAQRSYVVVMDGAQPPHEMFLSAGSPGRSVREVPQGRSSLLMVGGSGHATGRTDSEREHLDDLRAWTRAHFPGAVETHAWSAQDYSPPDGVPFVGPLPLGRGRVYVATGFDKWGLTNAVAAARSISTEILGGAPPSWQKPMRHRITGPRTAAELARINAAVGIQACRGLAGVLSRPRCTHLGGVLERNDAEGTWDCPLHGSRFDADGSVIEGPATRPLSL</sequence>
<keyword evidence="4" id="KW-0411">Iron-sulfur</keyword>
<dbReference type="InterPro" id="IPR036922">
    <property type="entry name" value="Rieske_2Fe-2S_sf"/>
</dbReference>
<keyword evidence="1" id="KW-0001">2Fe-2S</keyword>
<organism evidence="7 8">
    <name type="scientific">Nocardioides bigeumensis</name>
    <dbReference type="NCBI Taxonomy" id="433657"/>
    <lineage>
        <taxon>Bacteria</taxon>
        <taxon>Bacillati</taxon>
        <taxon>Actinomycetota</taxon>
        <taxon>Actinomycetes</taxon>
        <taxon>Propionibacteriales</taxon>
        <taxon>Nocardioidaceae</taxon>
        <taxon>Nocardioides</taxon>
    </lineage>
</organism>
<dbReference type="EMBL" id="BAAAQQ010000013">
    <property type="protein sequence ID" value="GAA2129410.1"/>
    <property type="molecule type" value="Genomic_DNA"/>
</dbReference>
<dbReference type="Gene3D" id="2.102.10.10">
    <property type="entry name" value="Rieske [2Fe-2S] iron-sulphur domain"/>
    <property type="match status" value="1"/>
</dbReference>
<evidence type="ECO:0000256" key="5">
    <source>
        <dbReference type="ARBA" id="ARBA00023157"/>
    </source>
</evidence>
<dbReference type="Pfam" id="PF01266">
    <property type="entry name" value="DAO"/>
    <property type="match status" value="1"/>
</dbReference>
<dbReference type="InterPro" id="IPR017941">
    <property type="entry name" value="Rieske_2Fe-2S"/>
</dbReference>
<dbReference type="InterPro" id="IPR036188">
    <property type="entry name" value="FAD/NAD-bd_sf"/>
</dbReference>
<dbReference type="Gene3D" id="3.30.9.10">
    <property type="entry name" value="D-Amino Acid Oxidase, subunit A, domain 2"/>
    <property type="match status" value="1"/>
</dbReference>
<feature type="domain" description="Rieske" evidence="6">
    <location>
        <begin position="416"/>
        <end position="460"/>
    </location>
</feature>
<evidence type="ECO:0000256" key="2">
    <source>
        <dbReference type="ARBA" id="ARBA00022723"/>
    </source>
</evidence>
<dbReference type="Proteomes" id="UP001500575">
    <property type="component" value="Unassembled WGS sequence"/>
</dbReference>
<protein>
    <submittedName>
        <fullName evidence="7">FAD-dependent oxidoreductase</fullName>
    </submittedName>
</protein>
<evidence type="ECO:0000256" key="4">
    <source>
        <dbReference type="ARBA" id="ARBA00023014"/>
    </source>
</evidence>
<keyword evidence="8" id="KW-1185">Reference proteome</keyword>
<accession>A0ABN2YM77</accession>
<gene>
    <name evidence="7" type="ORF">GCM10009843_30980</name>
</gene>
<dbReference type="SUPFAM" id="SSF50022">
    <property type="entry name" value="ISP domain"/>
    <property type="match status" value="1"/>
</dbReference>
<evidence type="ECO:0000313" key="7">
    <source>
        <dbReference type="EMBL" id="GAA2129410.1"/>
    </source>
</evidence>
<evidence type="ECO:0000259" key="6">
    <source>
        <dbReference type="PROSITE" id="PS51296"/>
    </source>
</evidence>